<name>A0ABU6W2A6_9FABA</name>
<gene>
    <name evidence="1" type="ORF">PIB30_107303</name>
</gene>
<evidence type="ECO:0000313" key="1">
    <source>
        <dbReference type="EMBL" id="MED6178418.1"/>
    </source>
</evidence>
<dbReference type="EMBL" id="JASCZI010155547">
    <property type="protein sequence ID" value="MED6178418.1"/>
    <property type="molecule type" value="Genomic_DNA"/>
</dbReference>
<feature type="non-terminal residue" evidence="1">
    <location>
        <position position="1"/>
    </location>
</feature>
<dbReference type="Proteomes" id="UP001341840">
    <property type="component" value="Unassembled WGS sequence"/>
</dbReference>
<keyword evidence="2" id="KW-1185">Reference proteome</keyword>
<accession>A0ABU6W2A6</accession>
<organism evidence="1 2">
    <name type="scientific">Stylosanthes scabra</name>
    <dbReference type="NCBI Taxonomy" id="79078"/>
    <lineage>
        <taxon>Eukaryota</taxon>
        <taxon>Viridiplantae</taxon>
        <taxon>Streptophyta</taxon>
        <taxon>Embryophyta</taxon>
        <taxon>Tracheophyta</taxon>
        <taxon>Spermatophyta</taxon>
        <taxon>Magnoliopsida</taxon>
        <taxon>eudicotyledons</taxon>
        <taxon>Gunneridae</taxon>
        <taxon>Pentapetalae</taxon>
        <taxon>rosids</taxon>
        <taxon>fabids</taxon>
        <taxon>Fabales</taxon>
        <taxon>Fabaceae</taxon>
        <taxon>Papilionoideae</taxon>
        <taxon>50 kb inversion clade</taxon>
        <taxon>dalbergioids sensu lato</taxon>
        <taxon>Dalbergieae</taxon>
        <taxon>Pterocarpus clade</taxon>
        <taxon>Stylosanthes</taxon>
    </lineage>
</organism>
<sequence length="65" mass="7682">FKIREQRAEKQNMIAKMIKECSAMDRSIVRPYYHYQSQFGWTVTSRKFATLSNGRVVELAPIRKS</sequence>
<reference evidence="1 2" key="1">
    <citation type="journal article" date="2023" name="Plants (Basel)">
        <title>Bridging the Gap: Combining Genomics and Transcriptomics Approaches to Understand Stylosanthes scabra, an Orphan Legume from the Brazilian Caatinga.</title>
        <authorList>
            <person name="Ferreira-Neto J.R.C."/>
            <person name="da Silva M.D."/>
            <person name="Binneck E."/>
            <person name="de Melo N.F."/>
            <person name="da Silva R.H."/>
            <person name="de Melo A.L.T.M."/>
            <person name="Pandolfi V."/>
            <person name="Bustamante F.O."/>
            <person name="Brasileiro-Vidal A.C."/>
            <person name="Benko-Iseppon A.M."/>
        </authorList>
    </citation>
    <scope>NUCLEOTIDE SEQUENCE [LARGE SCALE GENOMIC DNA]</scope>
    <source>
        <tissue evidence="1">Leaves</tissue>
    </source>
</reference>
<comment type="caution">
    <text evidence="1">The sequence shown here is derived from an EMBL/GenBank/DDBJ whole genome shotgun (WGS) entry which is preliminary data.</text>
</comment>
<proteinExistence type="predicted"/>
<evidence type="ECO:0000313" key="2">
    <source>
        <dbReference type="Proteomes" id="UP001341840"/>
    </source>
</evidence>
<protein>
    <submittedName>
        <fullName evidence="1">Uncharacterized protein</fullName>
    </submittedName>
</protein>